<dbReference type="PANTHER" id="PTHR14398:SF0">
    <property type="entry name" value="ZINC FINGER PROTEIN SWM"/>
    <property type="match status" value="1"/>
</dbReference>
<dbReference type="Proteomes" id="UP000325081">
    <property type="component" value="Unassembled WGS sequence"/>
</dbReference>
<dbReference type="PANTHER" id="PTHR14398">
    <property type="entry name" value="RNA RECOGNITION RRM/RNP DOMAIN"/>
    <property type="match status" value="1"/>
</dbReference>
<keyword evidence="4" id="KW-0175">Coiled coil</keyword>
<feature type="compositionally biased region" description="Low complexity" evidence="5">
    <location>
        <begin position="277"/>
        <end position="296"/>
    </location>
</feature>
<feature type="compositionally biased region" description="Pro residues" evidence="5">
    <location>
        <begin position="323"/>
        <end position="342"/>
    </location>
</feature>
<evidence type="ECO:0000259" key="8">
    <source>
        <dbReference type="PROSITE" id="PS50103"/>
    </source>
</evidence>
<evidence type="ECO:0000259" key="7">
    <source>
        <dbReference type="PROSITE" id="PS50102"/>
    </source>
</evidence>
<organism evidence="9 10">
    <name type="scientific">Striga asiatica</name>
    <name type="common">Asiatic witchweed</name>
    <name type="synonym">Buchnera asiatica</name>
    <dbReference type="NCBI Taxonomy" id="4170"/>
    <lineage>
        <taxon>Eukaryota</taxon>
        <taxon>Viridiplantae</taxon>
        <taxon>Streptophyta</taxon>
        <taxon>Embryophyta</taxon>
        <taxon>Tracheophyta</taxon>
        <taxon>Spermatophyta</taxon>
        <taxon>Magnoliopsida</taxon>
        <taxon>eudicotyledons</taxon>
        <taxon>Gunneridae</taxon>
        <taxon>Pentapetalae</taxon>
        <taxon>asterids</taxon>
        <taxon>lamiids</taxon>
        <taxon>Lamiales</taxon>
        <taxon>Orobanchaceae</taxon>
        <taxon>Buchnereae</taxon>
        <taxon>Striga</taxon>
    </lineage>
</organism>
<dbReference type="PROSITE" id="PS50103">
    <property type="entry name" value="ZF_C3H1"/>
    <property type="match status" value="1"/>
</dbReference>
<dbReference type="InterPro" id="IPR035979">
    <property type="entry name" value="RBD_domain_sf"/>
</dbReference>
<feature type="region of interest" description="Disordered" evidence="5">
    <location>
        <begin position="716"/>
        <end position="822"/>
    </location>
</feature>
<feature type="compositionally biased region" description="Basic and acidic residues" evidence="5">
    <location>
        <begin position="798"/>
        <end position="807"/>
    </location>
</feature>
<keyword evidence="3" id="KW-0479">Metal-binding</keyword>
<dbReference type="SUPFAM" id="SSF54928">
    <property type="entry name" value="RNA-binding domain, RBD"/>
    <property type="match status" value="1"/>
</dbReference>
<gene>
    <name evidence="9" type="ORF">STAS_05367</name>
</gene>
<evidence type="ECO:0000259" key="6">
    <source>
        <dbReference type="PROSITE" id="PS50030"/>
    </source>
</evidence>
<dbReference type="SMART" id="SM00360">
    <property type="entry name" value="RRM"/>
    <property type="match status" value="1"/>
</dbReference>
<keyword evidence="3" id="KW-0862">Zinc</keyword>
<feature type="compositionally biased region" description="Polar residues" evidence="5">
    <location>
        <begin position="445"/>
        <end position="456"/>
    </location>
</feature>
<dbReference type="FunFam" id="3.30.70.330:FF:000719">
    <property type="entry name" value="Predicted protein"/>
    <property type="match status" value="1"/>
</dbReference>
<sequence length="1623" mass="177398">MNNNSKPQYMDKQIMDLSDSQSPITAHINSAGGNNDFIDFMNRPAEKKDDIVPSYDFVPIRPSLGSSSPTAGRSSNLGSGNDDAPMRTWNSVDSKIGASPVRTYSSPVADEPANFVSGRNHNSSDVSLDVSLVSEIDRTMKKHMDNLIHAVDKMSARLTQLETRTRNIENSVDDLKVIIENNHGRSDGKMRSLENVLTEVQTGVQFIKDKQEIIEAELKIAKLQIPKTEQIENKNSPNPVPSHTGIPTHQQFPNPSLTQPPPPTLPPLNAPAPPPQHNVQPQMQQQQLPNQFPQNQSLPVPHQEPYNPSPPQNPENPSQQYQTPPPPPPPPQHQYQPPPPQPQYSQPYSQPPPSQPHPSFLTSPQQSIGHHLEETPYNIPSQAYSSGIRPPSGASPPPQSQQYYGPNPNVYEPPSSKIGPGPGYSGSFGPPPSGHGEPYPYSGSPVKSQQISSHGMGQSGYPQLPTARILPQALPTATAVGGGPGPGTGSGSGNRVPIDDVVDRVTNMGFSREQVRATVRKLTENGQAVDLNVVLDKLMNEGDGQAPRVNGASSSWLGSIRVVKREKAVVYNIENSRSTLNNFGLVLIGEGDVCDAYLQVEEERTGIKTSAEYQFMRGFVRFRKSVPVSGGIPNSACFCCLCDCLWIICTFSVILLEHSAESLMSKCPLAEENVIHSKQTSVSCIDFAWFSTGFFRFWIYPRMHFMELKVSLEKPGFSSSDAASDPEDKEISEGEDEDDDRNHKHRRREARSHSLVEDSVDQGLTRPYRKRNRSFENGFSYRDGDRQAGESWRNYDSASDRDFPSRFEKRRQNKTPFSKSPLELQRRIGGNQVLPSEVGLVRGRGREPISWGIHDSRLGLVDFSSQVVQPGYVPPALYAGRGFPSVSNTPSTSWNAFGLVPGIRNGGLDPIHPLGLPGALRPAINPPMNLGIPRQRCRDFEERGFCLRGDMCPMEHGVNRIVVDDVQSLSQFNLPVALPGSQLLGKSPGQGALPTNNKSSHAKDIKPRMSENVFGPNGGAVGGSTAGASDVYDPDQPLWTNNDPETSAALHALNQSTADETESFLDVETSDKPNIESTEGFNEEPSLINATTSGSQISSIWGRVGDLKRDSEGKVKFDSVGTSSSYLERGVKSAKALNSDVSNQGKQMNVDGNNSLVKESPLKQQSDSVNNIQRPSQKALRTVFVSGIPLKDNRREALLSHFQRFGEVIDIYTPANSERAFVQFSKREEAEAALKAPDAVMGNRFIKLWWANRDNLPDDRISGRGPVSVVTSGLTNRAPSRPFVLAKGHKNSLVKTAKEGNTHASVAQLPVHNHPKPMVGNGPSPKAPPPQQKKLENFELLKELRKKQEMLDQKRNEFRNMLDKLEKQSVGSTDIPISDLNAKRHNGETPPNDAKAETSKSSASDNLKPENTTSSGSVVLQKSTSSANVPAQEPLKPAFRPPALSGKPFTVNRFKLDNRPTTFRIISPLPAGLANVAALEEHFSAYGELSSLELEESQQDDTKDASVPPNVTARVSFTTRHYAEKAFSHGKSWQGHNLQFTWLKSIGSGKEGGGSVKVFEASVMSDANAQAGEINAPAHYEKTAVLGSDENEDSKDGANVNSDEQDKDMKLVSASLSEEKQLS</sequence>
<feature type="region of interest" description="Disordered" evidence="5">
    <location>
        <begin position="1311"/>
        <end position="1332"/>
    </location>
</feature>
<feature type="region of interest" description="Disordered" evidence="5">
    <location>
        <begin position="986"/>
        <end position="1008"/>
    </location>
</feature>
<dbReference type="InterPro" id="IPR045137">
    <property type="entry name" value="RBM26/27"/>
</dbReference>
<reference evidence="10" key="1">
    <citation type="journal article" date="2019" name="Curr. Biol.">
        <title>Genome Sequence of Striga asiatica Provides Insight into the Evolution of Plant Parasitism.</title>
        <authorList>
            <person name="Yoshida S."/>
            <person name="Kim S."/>
            <person name="Wafula E.K."/>
            <person name="Tanskanen J."/>
            <person name="Kim Y.M."/>
            <person name="Honaas L."/>
            <person name="Yang Z."/>
            <person name="Spallek T."/>
            <person name="Conn C.E."/>
            <person name="Ichihashi Y."/>
            <person name="Cheong K."/>
            <person name="Cui S."/>
            <person name="Der J.P."/>
            <person name="Gundlach H."/>
            <person name="Jiao Y."/>
            <person name="Hori C."/>
            <person name="Ishida J.K."/>
            <person name="Kasahara H."/>
            <person name="Kiba T."/>
            <person name="Kim M.S."/>
            <person name="Koo N."/>
            <person name="Laohavisit A."/>
            <person name="Lee Y.H."/>
            <person name="Lumba S."/>
            <person name="McCourt P."/>
            <person name="Mortimer J.C."/>
            <person name="Mutuku J.M."/>
            <person name="Nomura T."/>
            <person name="Sasaki-Sekimoto Y."/>
            <person name="Seto Y."/>
            <person name="Wang Y."/>
            <person name="Wakatake T."/>
            <person name="Sakakibara H."/>
            <person name="Demura T."/>
            <person name="Yamaguchi S."/>
            <person name="Yoneyama K."/>
            <person name="Manabe R.I."/>
            <person name="Nelson D.C."/>
            <person name="Schulman A.H."/>
            <person name="Timko M.P."/>
            <person name="dePamphilis C.W."/>
            <person name="Choi D."/>
            <person name="Shirasu K."/>
        </authorList>
    </citation>
    <scope>NUCLEOTIDE SEQUENCE [LARGE SCALE GENOMIC DNA]</scope>
    <source>
        <strain evidence="10">cv. UVA1</strain>
    </source>
</reference>
<feature type="compositionally biased region" description="Polar residues" evidence="5">
    <location>
        <begin position="1399"/>
        <end position="1429"/>
    </location>
</feature>
<dbReference type="OrthoDB" id="443401at2759"/>
<feature type="compositionally biased region" description="Gly residues" evidence="5">
    <location>
        <begin position="480"/>
        <end position="492"/>
    </location>
</feature>
<keyword evidence="3" id="KW-0863">Zinc-finger</keyword>
<dbReference type="GO" id="GO:0005634">
    <property type="term" value="C:nucleus"/>
    <property type="evidence" value="ECO:0007669"/>
    <property type="project" value="TreeGrafter"/>
</dbReference>
<dbReference type="CDD" id="cd12257">
    <property type="entry name" value="RRM1_RBM26_like"/>
    <property type="match status" value="1"/>
</dbReference>
<evidence type="ECO:0000256" key="3">
    <source>
        <dbReference type="PROSITE-ProRule" id="PRU00723"/>
    </source>
</evidence>
<feature type="region of interest" description="Disordered" evidence="5">
    <location>
        <begin position="62"/>
        <end position="88"/>
    </location>
</feature>
<evidence type="ECO:0000313" key="10">
    <source>
        <dbReference type="Proteomes" id="UP000325081"/>
    </source>
</evidence>
<feature type="region of interest" description="Disordered" evidence="5">
    <location>
        <begin position="476"/>
        <end position="496"/>
    </location>
</feature>
<proteinExistence type="predicted"/>
<dbReference type="Pfam" id="PF07223">
    <property type="entry name" value="DUF1421"/>
    <property type="match status" value="1"/>
</dbReference>
<feature type="compositionally biased region" description="Acidic residues" evidence="5">
    <location>
        <begin position="724"/>
        <end position="739"/>
    </location>
</feature>
<protein>
    <submittedName>
        <fullName evidence="9">Zinc finger (CCCH-type) family protein / RNArecognition motif (RRM)-containing protein</fullName>
    </submittedName>
</protein>
<feature type="compositionally biased region" description="Pro residues" evidence="5">
    <location>
        <begin position="258"/>
        <end position="276"/>
    </location>
</feature>
<feature type="zinc finger region" description="C3H1-type" evidence="3">
    <location>
        <begin position="931"/>
        <end position="959"/>
    </location>
</feature>
<dbReference type="EMBL" id="BKCP01003891">
    <property type="protein sequence ID" value="GER29502.1"/>
    <property type="molecule type" value="Genomic_DNA"/>
</dbReference>
<feature type="compositionally biased region" description="Polar residues" evidence="5">
    <location>
        <begin position="64"/>
        <end position="79"/>
    </location>
</feature>
<dbReference type="Pfam" id="PF00076">
    <property type="entry name" value="RRM_1"/>
    <property type="match status" value="1"/>
</dbReference>
<feature type="region of interest" description="Disordered" evidence="5">
    <location>
        <begin position="229"/>
        <end position="464"/>
    </location>
</feature>
<dbReference type="InterPro" id="IPR015940">
    <property type="entry name" value="UBA"/>
</dbReference>
<feature type="domain" description="RRM" evidence="7">
    <location>
        <begin position="1181"/>
        <end position="1253"/>
    </location>
</feature>
<feature type="domain" description="C3H1-type" evidence="8">
    <location>
        <begin position="931"/>
        <end position="959"/>
    </location>
</feature>
<dbReference type="SMART" id="SM00356">
    <property type="entry name" value="ZnF_C3H1"/>
    <property type="match status" value="1"/>
</dbReference>
<evidence type="ECO:0000256" key="5">
    <source>
        <dbReference type="SAM" id="MobiDB-lite"/>
    </source>
</evidence>
<dbReference type="InterPro" id="IPR010820">
    <property type="entry name" value="DUF1421"/>
</dbReference>
<dbReference type="GO" id="GO:0003723">
    <property type="term" value="F:RNA binding"/>
    <property type="evidence" value="ECO:0007669"/>
    <property type="project" value="UniProtKB-UniRule"/>
</dbReference>
<keyword evidence="10" id="KW-1185">Reference proteome</keyword>
<feature type="compositionally biased region" description="Low complexity" evidence="5">
    <location>
        <begin position="400"/>
        <end position="409"/>
    </location>
</feature>
<dbReference type="InterPro" id="IPR000571">
    <property type="entry name" value="Znf_CCCH"/>
</dbReference>
<keyword evidence="1 2" id="KW-0694">RNA-binding</keyword>
<dbReference type="InterPro" id="IPR000504">
    <property type="entry name" value="RRM_dom"/>
</dbReference>
<dbReference type="Gene3D" id="3.30.70.330">
    <property type="match status" value="1"/>
</dbReference>
<dbReference type="PROSITE" id="PS50030">
    <property type="entry name" value="UBA"/>
    <property type="match status" value="1"/>
</dbReference>
<evidence type="ECO:0000313" key="9">
    <source>
        <dbReference type="EMBL" id="GER29502.1"/>
    </source>
</evidence>
<accession>A0A5A7PA04</accession>
<comment type="caution">
    <text evidence="9">The sequence shown here is derived from an EMBL/GenBank/DDBJ whole genome shotgun (WGS) entry which is preliminary data.</text>
</comment>
<evidence type="ECO:0000256" key="1">
    <source>
        <dbReference type="ARBA" id="ARBA00022884"/>
    </source>
</evidence>
<name>A0A5A7PA04_STRAF</name>
<feature type="region of interest" description="Disordered" evidence="5">
    <location>
        <begin position="1364"/>
        <end position="1444"/>
    </location>
</feature>
<feature type="region of interest" description="Disordered" evidence="5">
    <location>
        <begin position="1584"/>
        <end position="1623"/>
    </location>
</feature>
<evidence type="ECO:0000256" key="4">
    <source>
        <dbReference type="SAM" id="Coils"/>
    </source>
</evidence>
<dbReference type="InterPro" id="IPR012677">
    <property type="entry name" value="Nucleotide-bd_a/b_plait_sf"/>
</dbReference>
<dbReference type="GO" id="GO:0008270">
    <property type="term" value="F:zinc ion binding"/>
    <property type="evidence" value="ECO:0007669"/>
    <property type="project" value="UniProtKB-KW"/>
</dbReference>
<feature type="coiled-coil region" evidence="4">
    <location>
        <begin position="144"/>
        <end position="171"/>
    </location>
</feature>
<feature type="domain" description="UBA" evidence="6">
    <location>
        <begin position="497"/>
        <end position="541"/>
    </location>
</feature>
<dbReference type="PROSITE" id="PS50102">
    <property type="entry name" value="RRM"/>
    <property type="match status" value="1"/>
</dbReference>
<evidence type="ECO:0000256" key="2">
    <source>
        <dbReference type="PROSITE-ProRule" id="PRU00176"/>
    </source>
</evidence>